<proteinExistence type="predicted"/>
<gene>
    <name evidence="1" type="ORF">COLO4_28807</name>
</gene>
<evidence type="ECO:0000313" key="2">
    <source>
        <dbReference type="Proteomes" id="UP000187203"/>
    </source>
</evidence>
<comment type="caution">
    <text evidence="1">The sequence shown here is derived from an EMBL/GenBank/DDBJ whole genome shotgun (WGS) entry which is preliminary data.</text>
</comment>
<organism evidence="1 2">
    <name type="scientific">Corchorus olitorius</name>
    <dbReference type="NCBI Taxonomy" id="93759"/>
    <lineage>
        <taxon>Eukaryota</taxon>
        <taxon>Viridiplantae</taxon>
        <taxon>Streptophyta</taxon>
        <taxon>Embryophyta</taxon>
        <taxon>Tracheophyta</taxon>
        <taxon>Spermatophyta</taxon>
        <taxon>Magnoliopsida</taxon>
        <taxon>eudicotyledons</taxon>
        <taxon>Gunneridae</taxon>
        <taxon>Pentapetalae</taxon>
        <taxon>rosids</taxon>
        <taxon>malvids</taxon>
        <taxon>Malvales</taxon>
        <taxon>Malvaceae</taxon>
        <taxon>Grewioideae</taxon>
        <taxon>Apeibeae</taxon>
        <taxon>Corchorus</taxon>
    </lineage>
</organism>
<dbReference type="EMBL" id="AWUE01020064">
    <property type="protein sequence ID" value="OMO70033.1"/>
    <property type="molecule type" value="Genomic_DNA"/>
</dbReference>
<sequence length="104" mass="11283">MKGVESILGDNVIEAVIHILIHPLIIEIAAALGQKVEGKNPPGKRVVAVENTQNIISIETGTLPADLIIVLQGNIQKQGKRNENGRTKNKPLISSYLSSYTNFQ</sequence>
<protein>
    <submittedName>
        <fullName evidence="1">Uncharacterized protein</fullName>
    </submittedName>
</protein>
<accession>A0A1R3HIB5</accession>
<dbReference type="OrthoDB" id="20507at2759"/>
<evidence type="ECO:0000313" key="1">
    <source>
        <dbReference type="EMBL" id="OMO70033.1"/>
    </source>
</evidence>
<dbReference type="Proteomes" id="UP000187203">
    <property type="component" value="Unassembled WGS sequence"/>
</dbReference>
<dbReference type="AlphaFoldDB" id="A0A1R3HIB5"/>
<reference evidence="2" key="1">
    <citation type="submission" date="2013-09" db="EMBL/GenBank/DDBJ databases">
        <title>Corchorus olitorius genome sequencing.</title>
        <authorList>
            <person name="Alam M."/>
            <person name="Haque M.S."/>
            <person name="Islam M.S."/>
            <person name="Emdad E.M."/>
            <person name="Islam M.M."/>
            <person name="Ahmed B."/>
            <person name="Halim A."/>
            <person name="Hossen Q.M.M."/>
            <person name="Hossain M.Z."/>
            <person name="Ahmed R."/>
            <person name="Khan M.M."/>
            <person name="Islam R."/>
            <person name="Rashid M.M."/>
            <person name="Khan S.A."/>
            <person name="Rahman M.S."/>
            <person name="Alam M."/>
            <person name="Yahiya A.S."/>
            <person name="Khan M.S."/>
            <person name="Azam M.S."/>
            <person name="Haque T."/>
            <person name="Lashkar M.Z.H."/>
            <person name="Akhand A.I."/>
            <person name="Morshed G."/>
            <person name="Roy S."/>
            <person name="Uddin K.S."/>
            <person name="Rabeya T."/>
            <person name="Hossain A.S."/>
            <person name="Chowdhury A."/>
            <person name="Snigdha A.R."/>
            <person name="Mortoza M.S."/>
            <person name="Matin S.A."/>
            <person name="Hoque S.M.E."/>
            <person name="Islam M.K."/>
            <person name="Roy D.K."/>
            <person name="Haider R."/>
            <person name="Moosa M.M."/>
            <person name="Elias S.M."/>
            <person name="Hasan A.M."/>
            <person name="Jahan S."/>
            <person name="Shafiuddin M."/>
            <person name="Mahmood N."/>
            <person name="Shommy N.S."/>
        </authorList>
    </citation>
    <scope>NUCLEOTIDE SEQUENCE [LARGE SCALE GENOMIC DNA]</scope>
    <source>
        <strain evidence="2">cv. O-4</strain>
    </source>
</reference>
<name>A0A1R3HIB5_9ROSI</name>
<keyword evidence="2" id="KW-1185">Reference proteome</keyword>